<accession>A0AAP2DCY2</accession>
<dbReference type="GO" id="GO:0008270">
    <property type="term" value="F:zinc ion binding"/>
    <property type="evidence" value="ECO:0007669"/>
    <property type="project" value="InterPro"/>
</dbReference>
<keyword evidence="3" id="KW-1185">Reference proteome</keyword>
<dbReference type="SMART" id="SM00400">
    <property type="entry name" value="ZnF_CHCC"/>
    <property type="match status" value="1"/>
</dbReference>
<dbReference type="SUPFAM" id="SSF57783">
    <property type="entry name" value="Zinc beta-ribbon"/>
    <property type="match status" value="1"/>
</dbReference>
<evidence type="ECO:0000313" key="3">
    <source>
        <dbReference type="Proteomes" id="UP001319180"/>
    </source>
</evidence>
<protein>
    <recommendedName>
        <fullName evidence="1">Zinc finger CHC2-type domain-containing protein</fullName>
    </recommendedName>
</protein>
<dbReference type="GO" id="GO:0006260">
    <property type="term" value="P:DNA replication"/>
    <property type="evidence" value="ECO:0007669"/>
    <property type="project" value="InterPro"/>
</dbReference>
<dbReference type="Pfam" id="PF01807">
    <property type="entry name" value="Zn_ribbon_DnaG"/>
    <property type="match status" value="1"/>
</dbReference>
<dbReference type="Gene3D" id="3.90.580.10">
    <property type="entry name" value="Zinc finger, CHC2-type domain"/>
    <property type="match status" value="1"/>
</dbReference>
<sequence length="132" mass="14840">MKFEQAKAIPLSEILAKLGISPEKQYGDEIQYLSPFRQEKTPSFYVNAKKNSWYDHGPGIGGGVIQFIEELLKSQGVDNTSHDVSRWLDTIIGGTYAPGLLPVYSREPSPPKFIIKKISQIEEVGLVNYLRK</sequence>
<gene>
    <name evidence="2" type="ORF">KK078_25110</name>
</gene>
<dbReference type="GO" id="GO:0003677">
    <property type="term" value="F:DNA binding"/>
    <property type="evidence" value="ECO:0007669"/>
    <property type="project" value="InterPro"/>
</dbReference>
<name>A0AAP2DCY2_9BACT</name>
<dbReference type="Proteomes" id="UP001319180">
    <property type="component" value="Unassembled WGS sequence"/>
</dbReference>
<dbReference type="AlphaFoldDB" id="A0AAP2DCY2"/>
<dbReference type="InterPro" id="IPR036977">
    <property type="entry name" value="DNA_primase_Znf_CHC2"/>
</dbReference>
<organism evidence="2 3">
    <name type="scientific">Dawidia soli</name>
    <dbReference type="NCBI Taxonomy" id="2782352"/>
    <lineage>
        <taxon>Bacteria</taxon>
        <taxon>Pseudomonadati</taxon>
        <taxon>Bacteroidota</taxon>
        <taxon>Cytophagia</taxon>
        <taxon>Cytophagales</taxon>
        <taxon>Chryseotaleaceae</taxon>
        <taxon>Dawidia</taxon>
    </lineage>
</organism>
<dbReference type="InterPro" id="IPR002694">
    <property type="entry name" value="Znf_CHC2"/>
</dbReference>
<dbReference type="RefSeq" id="WP_254093088.1">
    <property type="nucleotide sequence ID" value="NZ_JAHESC010000050.1"/>
</dbReference>
<dbReference type="GO" id="GO:0003899">
    <property type="term" value="F:DNA-directed RNA polymerase activity"/>
    <property type="evidence" value="ECO:0007669"/>
    <property type="project" value="InterPro"/>
</dbReference>
<evidence type="ECO:0000313" key="2">
    <source>
        <dbReference type="EMBL" id="MBT1689866.1"/>
    </source>
</evidence>
<comment type="caution">
    <text evidence="2">The sequence shown here is derived from an EMBL/GenBank/DDBJ whole genome shotgun (WGS) entry which is preliminary data.</text>
</comment>
<evidence type="ECO:0000259" key="1">
    <source>
        <dbReference type="SMART" id="SM00400"/>
    </source>
</evidence>
<feature type="domain" description="Zinc finger CHC2-type" evidence="1">
    <location>
        <begin position="33"/>
        <end position="84"/>
    </location>
</feature>
<dbReference type="EMBL" id="JAHESC010000050">
    <property type="protein sequence ID" value="MBT1689866.1"/>
    <property type="molecule type" value="Genomic_DNA"/>
</dbReference>
<reference evidence="2 3" key="1">
    <citation type="submission" date="2021-05" db="EMBL/GenBank/DDBJ databases">
        <title>A Polyphasic approach of four new species of the genus Ohtaekwangia: Ohtaekwangia histidinii sp. nov., Ohtaekwangia cretensis sp. nov., Ohtaekwangia indiensis sp. nov., Ohtaekwangia reichenbachii sp. nov. from diverse environment.</title>
        <authorList>
            <person name="Octaviana S."/>
        </authorList>
    </citation>
    <scope>NUCLEOTIDE SEQUENCE [LARGE SCALE GENOMIC DNA]</scope>
    <source>
        <strain evidence="2 3">PWU37</strain>
    </source>
</reference>
<proteinExistence type="predicted"/>